<evidence type="ECO:0000313" key="6">
    <source>
        <dbReference type="EMBL" id="KAK5528056.1"/>
    </source>
</evidence>
<keyword evidence="4 5" id="KW-0472">Membrane</keyword>
<sequence>MMLLWACAGIPLGVYNIVEDFNVALKIQPQILTSLSLLTWIQCKYYGNKWPWTKSASIVAPVAAVMGGIECGLVFALRRAKHNHTEWPITLMAVLSACFLSAGVLRHYWDIYKERTVRGISFIFVAIDAMGDLTSLISVFFQPKLDILGMVIYGSDQPQTMAAAASEQASRYKRPEQYEKWKPPASGGVREKPVETLVVI</sequence>
<comment type="caution">
    <text evidence="6">The sequence shown here is derived from an EMBL/GenBank/DDBJ whole genome shotgun (WGS) entry which is preliminary data.</text>
</comment>
<dbReference type="GO" id="GO:0016020">
    <property type="term" value="C:membrane"/>
    <property type="evidence" value="ECO:0007669"/>
    <property type="project" value="UniProtKB-SubCell"/>
</dbReference>
<name>A0AAV9PRV0_9PEZI</name>
<protein>
    <submittedName>
        <fullName evidence="6">Uncharacterized protein</fullName>
    </submittedName>
</protein>
<dbReference type="AlphaFoldDB" id="A0AAV9PRV0"/>
<dbReference type="InterPro" id="IPR006603">
    <property type="entry name" value="PQ-loop_rpt"/>
</dbReference>
<dbReference type="Pfam" id="PF04193">
    <property type="entry name" value="PQ-loop"/>
    <property type="match status" value="1"/>
</dbReference>
<evidence type="ECO:0000256" key="5">
    <source>
        <dbReference type="SAM" id="Phobius"/>
    </source>
</evidence>
<evidence type="ECO:0000256" key="2">
    <source>
        <dbReference type="ARBA" id="ARBA00022692"/>
    </source>
</evidence>
<feature type="transmembrane region" description="Helical" evidence="5">
    <location>
        <begin position="58"/>
        <end position="77"/>
    </location>
</feature>
<keyword evidence="3 5" id="KW-1133">Transmembrane helix</keyword>
<proteinExistence type="predicted"/>
<evidence type="ECO:0000256" key="4">
    <source>
        <dbReference type="ARBA" id="ARBA00023136"/>
    </source>
</evidence>
<keyword evidence="2 5" id="KW-0812">Transmembrane</keyword>
<keyword evidence="7" id="KW-1185">Reference proteome</keyword>
<evidence type="ECO:0000256" key="3">
    <source>
        <dbReference type="ARBA" id="ARBA00022989"/>
    </source>
</evidence>
<dbReference type="EMBL" id="JAXLQG010000029">
    <property type="protein sequence ID" value="KAK5528056.1"/>
    <property type="molecule type" value="Genomic_DNA"/>
</dbReference>
<evidence type="ECO:0000256" key="1">
    <source>
        <dbReference type="ARBA" id="ARBA00004141"/>
    </source>
</evidence>
<comment type="subcellular location">
    <subcellularLocation>
        <location evidence="1">Membrane</location>
        <topology evidence="1">Multi-pass membrane protein</topology>
    </subcellularLocation>
</comment>
<accession>A0AAV9PRV0</accession>
<organism evidence="6 7">
    <name type="scientific">Vermiconidia calcicola</name>
    <dbReference type="NCBI Taxonomy" id="1690605"/>
    <lineage>
        <taxon>Eukaryota</taxon>
        <taxon>Fungi</taxon>
        <taxon>Dikarya</taxon>
        <taxon>Ascomycota</taxon>
        <taxon>Pezizomycotina</taxon>
        <taxon>Dothideomycetes</taxon>
        <taxon>Dothideomycetidae</taxon>
        <taxon>Mycosphaerellales</taxon>
        <taxon>Extremaceae</taxon>
        <taxon>Vermiconidia</taxon>
    </lineage>
</organism>
<feature type="transmembrane region" description="Helical" evidence="5">
    <location>
        <begin position="121"/>
        <end position="141"/>
    </location>
</feature>
<dbReference type="Proteomes" id="UP001345827">
    <property type="component" value="Unassembled WGS sequence"/>
</dbReference>
<feature type="transmembrane region" description="Helical" evidence="5">
    <location>
        <begin position="89"/>
        <end position="109"/>
    </location>
</feature>
<gene>
    <name evidence="6" type="ORF">LTR25_010722</name>
</gene>
<reference evidence="6 7" key="1">
    <citation type="submission" date="2023-06" db="EMBL/GenBank/DDBJ databases">
        <title>Black Yeasts Isolated from many extreme environments.</title>
        <authorList>
            <person name="Coleine C."/>
            <person name="Stajich J.E."/>
            <person name="Selbmann L."/>
        </authorList>
    </citation>
    <scope>NUCLEOTIDE SEQUENCE [LARGE SCALE GENOMIC DNA]</scope>
    <source>
        <strain evidence="6 7">CCFEE 5887</strain>
    </source>
</reference>
<evidence type="ECO:0000313" key="7">
    <source>
        <dbReference type="Proteomes" id="UP001345827"/>
    </source>
</evidence>